<feature type="domain" description="DUF3887" evidence="1">
    <location>
        <begin position="61"/>
        <end position="149"/>
    </location>
</feature>
<dbReference type="InterPro" id="IPR024981">
    <property type="entry name" value="DUF3887"/>
</dbReference>
<dbReference type="OrthoDB" id="422557at2"/>
<dbReference type="Gene3D" id="3.10.450.590">
    <property type="match status" value="2"/>
</dbReference>
<reference evidence="3" key="1">
    <citation type="journal article" date="2011" name="MBio">
        <title>Novel metabolic attributes of the genus Cyanothece, comprising a group of unicellular nitrogen-fixing Cyanobacteria.</title>
        <authorList>
            <person name="Bandyopadhyay A."/>
            <person name="Elvitigala T."/>
            <person name="Welsh E."/>
            <person name="Stockel J."/>
            <person name="Liberton M."/>
            <person name="Min H."/>
            <person name="Sherman L.A."/>
            <person name="Pakrasi H.B."/>
        </authorList>
    </citation>
    <scope>NUCLEOTIDE SEQUENCE [LARGE SCALE GENOMIC DNA]</scope>
    <source>
        <strain evidence="3">PCC 7822</strain>
    </source>
</reference>
<keyword evidence="3" id="KW-1185">Reference proteome</keyword>
<evidence type="ECO:0000313" key="2">
    <source>
        <dbReference type="EMBL" id="ADN13625.1"/>
    </source>
</evidence>
<dbReference type="HOGENOM" id="CLU_1088685_0_0_3"/>
<dbReference type="eggNOG" id="ENOG5032WJZ">
    <property type="taxonomic scope" value="Bacteria"/>
</dbReference>
<organism evidence="2 3">
    <name type="scientific">Gloeothece verrucosa (strain PCC 7822)</name>
    <name type="common">Cyanothece sp. (strain PCC 7822)</name>
    <dbReference type="NCBI Taxonomy" id="497965"/>
    <lineage>
        <taxon>Bacteria</taxon>
        <taxon>Bacillati</taxon>
        <taxon>Cyanobacteriota</taxon>
        <taxon>Cyanophyceae</taxon>
        <taxon>Oscillatoriophycideae</taxon>
        <taxon>Chroococcales</taxon>
        <taxon>Aphanothecaceae</taxon>
        <taxon>Gloeothece</taxon>
        <taxon>Gloeothece verrucosa</taxon>
    </lineage>
</organism>
<dbReference type="Proteomes" id="UP000008206">
    <property type="component" value="Chromosome"/>
</dbReference>
<evidence type="ECO:0000313" key="3">
    <source>
        <dbReference type="Proteomes" id="UP000008206"/>
    </source>
</evidence>
<dbReference type="EMBL" id="CP002198">
    <property type="protein sequence ID" value="ADN13625.1"/>
    <property type="molecule type" value="Genomic_DNA"/>
</dbReference>
<protein>
    <recommendedName>
        <fullName evidence="1">DUF3887 domain-containing protein</fullName>
    </recommendedName>
</protein>
<dbReference type="AlphaFoldDB" id="E0U6I2"/>
<dbReference type="RefSeq" id="WP_013321732.1">
    <property type="nucleotide sequence ID" value="NC_014501.1"/>
</dbReference>
<accession>E0U6I2</accession>
<feature type="domain" description="DUF3887" evidence="1">
    <location>
        <begin position="165"/>
        <end position="253"/>
    </location>
</feature>
<name>E0U6I2_GLOV7</name>
<proteinExistence type="predicted"/>
<dbReference type="Pfam" id="PF13026">
    <property type="entry name" value="DUF3887"/>
    <property type="match status" value="2"/>
</dbReference>
<gene>
    <name evidence="2" type="ordered locus">Cyan7822_1634</name>
</gene>
<dbReference type="KEGG" id="cyj:Cyan7822_1634"/>
<sequence length="260" mass="29190">MLLFPLSILNRSKPYWPVLVLTLSLSAIELPVKAQSQELMSVPEIAQATDAARNEALKKKAANAVNLLASGKYEELRKIMAPPLAQSLTAQKIKDIWDKSEQATGKITKQLNAEVVNTVNADLVVVNTQFAKTTDNIVVTFNKNQQIVGIDFPKIDSIEQISQIFVESMAANNYTKARGYLHPFLKTELFPQQVQKRWEDLIRRNGAFKKIVKTEIRPGSNVDRTDLVIVTAEFDKGSEPLFIIFDEERRIVGVDAPRIN</sequence>
<evidence type="ECO:0000259" key="1">
    <source>
        <dbReference type="Pfam" id="PF13026"/>
    </source>
</evidence>